<dbReference type="RefSeq" id="WP_123931561.1">
    <property type="nucleotide sequence ID" value="NZ_RKRE01000003.1"/>
</dbReference>
<evidence type="ECO:0000256" key="1">
    <source>
        <dbReference type="ARBA" id="ARBA00004413"/>
    </source>
</evidence>
<dbReference type="InterPro" id="IPR005894">
    <property type="entry name" value="DrrA"/>
</dbReference>
<keyword evidence="7" id="KW-0472">Membrane</keyword>
<dbReference type="PROSITE" id="PS50893">
    <property type="entry name" value="ABC_TRANSPORTER_2"/>
    <property type="match status" value="1"/>
</dbReference>
<keyword evidence="4" id="KW-0547">Nucleotide-binding</keyword>
<dbReference type="GO" id="GO:1900753">
    <property type="term" value="P:doxorubicin transport"/>
    <property type="evidence" value="ECO:0007669"/>
    <property type="project" value="InterPro"/>
</dbReference>
<reference evidence="10 11" key="1">
    <citation type="submission" date="2018-11" db="EMBL/GenBank/DDBJ databases">
        <title>Genomic Encyclopedia of Type Strains, Phase IV (KMG-IV): sequencing the most valuable type-strain genomes for metagenomic binning, comparative biology and taxonomic classification.</title>
        <authorList>
            <person name="Goeker M."/>
        </authorList>
    </citation>
    <scope>NUCLEOTIDE SEQUENCE [LARGE SCALE GENOMIC DNA]</scope>
    <source>
        <strain evidence="10 11">DSM 102936</strain>
    </source>
</reference>
<organism evidence="10 11">
    <name type="scientific">Thermodesulfitimonas autotrophica</name>
    <dbReference type="NCBI Taxonomy" id="1894989"/>
    <lineage>
        <taxon>Bacteria</taxon>
        <taxon>Bacillati</taxon>
        <taxon>Bacillota</taxon>
        <taxon>Clostridia</taxon>
        <taxon>Thermoanaerobacterales</taxon>
        <taxon>Thermoanaerobacteraceae</taxon>
        <taxon>Thermodesulfitimonas</taxon>
    </lineage>
</organism>
<keyword evidence="11" id="KW-1185">Reference proteome</keyword>
<name>A0A3N5BFQ0_9THEO</name>
<evidence type="ECO:0000313" key="10">
    <source>
        <dbReference type="EMBL" id="RPF42881.1"/>
    </source>
</evidence>
<sequence length="338" mass="36909">MGKMIEAESLTKIFPGGITAVDGVSFTVAEGEIFGFLGPNGAGKSTTIAMLTTLLRPTGGTARVAGMDITRQAYQVRLAIGYVSQDLAVDDALTGYENLRLQAGFYRIPRDEVAQRITAVLEMVGLKERAQNLVETYSGGMRKRLDIACGLIHRPRLLFLDEPTLGLDIQTRREIWRYINDLREKEGMTIFVTTHYMEEADVLCDRIAIIDQGKIKVIDTPANLKSSLGSGVVTFKFAGGEPGAVNAALGRIRGLDFVSNVTSNGEKGYVATVTNGEAAIPSLFEALSGFPVKIAAISFKQPSLDDVFLHYTGREMRESGGGREEALRARLIMRRVRR</sequence>
<dbReference type="GO" id="GO:0005524">
    <property type="term" value="F:ATP binding"/>
    <property type="evidence" value="ECO:0007669"/>
    <property type="project" value="UniProtKB-KW"/>
</dbReference>
<evidence type="ECO:0000259" key="9">
    <source>
        <dbReference type="PROSITE" id="PS50893"/>
    </source>
</evidence>
<protein>
    <submittedName>
        <fullName evidence="10">ABC-2 type transport system ATP-binding protein</fullName>
    </submittedName>
</protein>
<keyword evidence="2" id="KW-0813">Transport</keyword>
<dbReference type="InterPro" id="IPR003439">
    <property type="entry name" value="ABC_transporter-like_ATP-bd"/>
</dbReference>
<dbReference type="PANTHER" id="PTHR43582">
    <property type="entry name" value="LINEARMYCIN RESISTANCE ATP-BINDING PROTEIN LNRL"/>
    <property type="match status" value="1"/>
</dbReference>
<evidence type="ECO:0000256" key="4">
    <source>
        <dbReference type="ARBA" id="ARBA00022741"/>
    </source>
</evidence>
<comment type="subcellular location">
    <subcellularLocation>
        <location evidence="1">Cell membrane</location>
        <topology evidence="1">Peripheral membrane protein</topology>
        <orientation evidence="1">Cytoplasmic side</orientation>
    </subcellularLocation>
</comment>
<evidence type="ECO:0000313" key="11">
    <source>
        <dbReference type="Proteomes" id="UP000282654"/>
    </source>
</evidence>
<evidence type="ECO:0000256" key="6">
    <source>
        <dbReference type="ARBA" id="ARBA00022967"/>
    </source>
</evidence>
<evidence type="ECO:0000256" key="7">
    <source>
        <dbReference type="ARBA" id="ARBA00023136"/>
    </source>
</evidence>
<dbReference type="Proteomes" id="UP000282654">
    <property type="component" value="Unassembled WGS sequence"/>
</dbReference>
<accession>A0A3N5BFQ0</accession>
<gene>
    <name evidence="10" type="ORF">EDD75_1995</name>
</gene>
<keyword evidence="5 10" id="KW-0067">ATP-binding</keyword>
<dbReference type="PROSITE" id="PS00211">
    <property type="entry name" value="ABC_TRANSPORTER_1"/>
    <property type="match status" value="1"/>
</dbReference>
<proteinExistence type="inferred from homology"/>
<dbReference type="FunFam" id="3.40.50.300:FF:000589">
    <property type="entry name" value="ABC transporter, ATP-binding subunit"/>
    <property type="match status" value="1"/>
</dbReference>
<keyword evidence="3" id="KW-1003">Cell membrane</keyword>
<dbReference type="Pfam" id="PF00005">
    <property type="entry name" value="ABC_tran"/>
    <property type="match status" value="1"/>
</dbReference>
<dbReference type="PANTHER" id="PTHR43582:SF2">
    <property type="entry name" value="LINEARMYCIN RESISTANCE ATP-BINDING PROTEIN LNRL"/>
    <property type="match status" value="1"/>
</dbReference>
<dbReference type="SUPFAM" id="SSF52540">
    <property type="entry name" value="P-loop containing nucleoside triphosphate hydrolases"/>
    <property type="match status" value="1"/>
</dbReference>
<feature type="domain" description="ABC transporter" evidence="9">
    <location>
        <begin position="5"/>
        <end position="237"/>
    </location>
</feature>
<dbReference type="GO" id="GO:0016887">
    <property type="term" value="F:ATP hydrolysis activity"/>
    <property type="evidence" value="ECO:0007669"/>
    <property type="project" value="InterPro"/>
</dbReference>
<dbReference type="AlphaFoldDB" id="A0A3N5BFQ0"/>
<comment type="similarity">
    <text evidence="8">Belongs to the ABC transporter superfamily. Drug exporter-1 (DrugE1) (TC 3.A.1.105) family.</text>
</comment>
<dbReference type="GO" id="GO:0043215">
    <property type="term" value="P:daunorubicin transport"/>
    <property type="evidence" value="ECO:0007669"/>
    <property type="project" value="InterPro"/>
</dbReference>
<dbReference type="InterPro" id="IPR017871">
    <property type="entry name" value="ABC_transporter-like_CS"/>
</dbReference>
<dbReference type="GO" id="GO:0005886">
    <property type="term" value="C:plasma membrane"/>
    <property type="evidence" value="ECO:0007669"/>
    <property type="project" value="UniProtKB-SubCell"/>
</dbReference>
<keyword evidence="6" id="KW-1278">Translocase</keyword>
<dbReference type="Gene3D" id="3.40.50.300">
    <property type="entry name" value="P-loop containing nucleotide triphosphate hydrolases"/>
    <property type="match status" value="1"/>
</dbReference>
<evidence type="ECO:0000256" key="2">
    <source>
        <dbReference type="ARBA" id="ARBA00022448"/>
    </source>
</evidence>
<dbReference type="InterPro" id="IPR027417">
    <property type="entry name" value="P-loop_NTPase"/>
</dbReference>
<dbReference type="OrthoDB" id="9804819at2"/>
<evidence type="ECO:0000256" key="3">
    <source>
        <dbReference type="ARBA" id="ARBA00022475"/>
    </source>
</evidence>
<evidence type="ECO:0000256" key="5">
    <source>
        <dbReference type="ARBA" id="ARBA00022840"/>
    </source>
</evidence>
<dbReference type="NCBIfam" id="TIGR01188">
    <property type="entry name" value="drrA"/>
    <property type="match status" value="1"/>
</dbReference>
<comment type="caution">
    <text evidence="10">The sequence shown here is derived from an EMBL/GenBank/DDBJ whole genome shotgun (WGS) entry which is preliminary data.</text>
</comment>
<dbReference type="EMBL" id="RKRE01000003">
    <property type="protein sequence ID" value="RPF42881.1"/>
    <property type="molecule type" value="Genomic_DNA"/>
</dbReference>
<dbReference type="InterPro" id="IPR003593">
    <property type="entry name" value="AAA+_ATPase"/>
</dbReference>
<evidence type="ECO:0000256" key="8">
    <source>
        <dbReference type="ARBA" id="ARBA00049985"/>
    </source>
</evidence>
<dbReference type="SMART" id="SM00382">
    <property type="entry name" value="AAA"/>
    <property type="match status" value="1"/>
</dbReference>